<dbReference type="FunFam" id="1.20.1250.20:FF:000013">
    <property type="entry name" value="MFS general substrate transporter"/>
    <property type="match status" value="1"/>
</dbReference>
<feature type="transmembrane region" description="Helical" evidence="6">
    <location>
        <begin position="401"/>
        <end position="421"/>
    </location>
</feature>
<dbReference type="AlphaFoldDB" id="A0A3D8QYG8"/>
<evidence type="ECO:0000256" key="5">
    <source>
        <dbReference type="ARBA" id="ARBA00023136"/>
    </source>
</evidence>
<feature type="transmembrane region" description="Helical" evidence="6">
    <location>
        <begin position="85"/>
        <end position="106"/>
    </location>
</feature>
<keyword evidence="5 6" id="KW-0472">Membrane</keyword>
<dbReference type="Pfam" id="PF07690">
    <property type="entry name" value="MFS_1"/>
    <property type="match status" value="1"/>
</dbReference>
<feature type="transmembrane region" description="Helical" evidence="6">
    <location>
        <begin position="44"/>
        <end position="61"/>
    </location>
</feature>
<evidence type="ECO:0000256" key="6">
    <source>
        <dbReference type="SAM" id="Phobius"/>
    </source>
</evidence>
<dbReference type="InterPro" id="IPR036259">
    <property type="entry name" value="MFS_trans_sf"/>
</dbReference>
<dbReference type="Gene3D" id="1.20.1250.20">
    <property type="entry name" value="MFS general substrate transporter like domains"/>
    <property type="match status" value="2"/>
</dbReference>
<dbReference type="InterPro" id="IPR011701">
    <property type="entry name" value="MFS"/>
</dbReference>
<dbReference type="GO" id="GO:0022857">
    <property type="term" value="F:transmembrane transporter activity"/>
    <property type="evidence" value="ECO:0007669"/>
    <property type="project" value="InterPro"/>
</dbReference>
<feature type="transmembrane region" description="Helical" evidence="6">
    <location>
        <begin position="369"/>
        <end position="389"/>
    </location>
</feature>
<feature type="transmembrane region" description="Helical" evidence="6">
    <location>
        <begin position="337"/>
        <end position="357"/>
    </location>
</feature>
<evidence type="ECO:0000256" key="2">
    <source>
        <dbReference type="ARBA" id="ARBA00022448"/>
    </source>
</evidence>
<comment type="caution">
    <text evidence="7">The sequence shown here is derived from an EMBL/GenBank/DDBJ whole genome shotgun (WGS) entry which is preliminary data.</text>
</comment>
<feature type="transmembrane region" description="Helical" evidence="6">
    <location>
        <begin position="206"/>
        <end position="226"/>
    </location>
</feature>
<feature type="transmembrane region" description="Helical" evidence="6">
    <location>
        <begin position="277"/>
        <end position="298"/>
    </location>
</feature>
<feature type="transmembrane region" description="Helical" evidence="6">
    <location>
        <begin position="427"/>
        <end position="451"/>
    </location>
</feature>
<organism evidence="7 8">
    <name type="scientific">Coleophoma crateriformis</name>
    <dbReference type="NCBI Taxonomy" id="565419"/>
    <lineage>
        <taxon>Eukaryota</taxon>
        <taxon>Fungi</taxon>
        <taxon>Dikarya</taxon>
        <taxon>Ascomycota</taxon>
        <taxon>Pezizomycotina</taxon>
        <taxon>Leotiomycetes</taxon>
        <taxon>Helotiales</taxon>
        <taxon>Dermateaceae</taxon>
        <taxon>Coleophoma</taxon>
    </lineage>
</organism>
<sequence length="489" mass="54052">MSDSKVVDDDKMDISHLEETKDVEKQTTHIAVSDDMQKRIKRKFDRRVLPIVCILYVLSYLDRGNTGNAKTAGAQKDLKLSDSEWTWVLNAFYICYTLCEWAVVFWKIFPAHIYVAALCVAWGAAAMASGAAHNMASMVVVRVILGILEAGFGAGAPYYLSLFYQRRELGFRVSLLLGMSPLASCFAAALAYGITHIKGSIEPWRLLFIIEGAPTVLAAPFVFFLLPDSPDTARFLTEEEQKASLTRLTTVDTTATRKLNWHQVLSGMGDYKNYTHALIHFCCNYSFAGLSNFLPTIVQNLGYSSIQAQGLTAPPYLLSFILCVCAAIYSDRFGHRGFVVAGFSFIGGVGYLLLATIEKPHLSGVRYFGIWLSVCGIFPALAINLTWLLNNQGGDSKRGTGLAILAILGQCSSFASSALFPTKDAPYFVRGCAVGCAFTFLITLLSLGLHFKLTHENNKRDRLHGPVEDHEQIDITLLSDKHPKFRYLT</sequence>
<feature type="transmembrane region" description="Helical" evidence="6">
    <location>
        <begin position="113"/>
        <end position="133"/>
    </location>
</feature>
<keyword evidence="8" id="KW-1185">Reference proteome</keyword>
<evidence type="ECO:0000313" key="7">
    <source>
        <dbReference type="EMBL" id="RDW66594.1"/>
    </source>
</evidence>
<dbReference type="Proteomes" id="UP000256328">
    <property type="component" value="Unassembled WGS sequence"/>
</dbReference>
<evidence type="ECO:0000256" key="1">
    <source>
        <dbReference type="ARBA" id="ARBA00004141"/>
    </source>
</evidence>
<name>A0A3D8QYG8_9HELO</name>
<accession>A0A3D8QYG8</accession>
<feature type="transmembrane region" description="Helical" evidence="6">
    <location>
        <begin position="139"/>
        <end position="161"/>
    </location>
</feature>
<reference evidence="7 8" key="1">
    <citation type="journal article" date="2018" name="IMA Fungus">
        <title>IMA Genome-F 9: Draft genome sequence of Annulohypoxylon stygium, Aspergillus mulundensis, Berkeleyomyces basicola (syn. Thielaviopsis basicola), Ceratocystis smalleyi, two Cercospora beticola strains, Coleophoma cylindrospora, Fusarium fracticaudum, Phialophora cf. hyalina, and Morchella septimelata.</title>
        <authorList>
            <person name="Wingfield B.D."/>
            <person name="Bills G.F."/>
            <person name="Dong Y."/>
            <person name="Huang W."/>
            <person name="Nel W.J."/>
            <person name="Swalarsk-Parry B.S."/>
            <person name="Vaghefi N."/>
            <person name="Wilken P.M."/>
            <person name="An Z."/>
            <person name="de Beer Z.W."/>
            <person name="De Vos L."/>
            <person name="Chen L."/>
            <person name="Duong T.A."/>
            <person name="Gao Y."/>
            <person name="Hammerbacher A."/>
            <person name="Kikkert J.R."/>
            <person name="Li Y."/>
            <person name="Li H."/>
            <person name="Li K."/>
            <person name="Li Q."/>
            <person name="Liu X."/>
            <person name="Ma X."/>
            <person name="Naidoo K."/>
            <person name="Pethybridge S.J."/>
            <person name="Sun J."/>
            <person name="Steenkamp E.T."/>
            <person name="van der Nest M.A."/>
            <person name="van Wyk S."/>
            <person name="Wingfield M.J."/>
            <person name="Xiong C."/>
            <person name="Yue Q."/>
            <person name="Zhang X."/>
        </authorList>
    </citation>
    <scope>NUCLEOTIDE SEQUENCE [LARGE SCALE GENOMIC DNA]</scope>
    <source>
        <strain evidence="7 8">BP5796</strain>
    </source>
</reference>
<dbReference type="OrthoDB" id="2985014at2759"/>
<dbReference type="GO" id="GO:0016020">
    <property type="term" value="C:membrane"/>
    <property type="evidence" value="ECO:0007669"/>
    <property type="project" value="UniProtKB-SubCell"/>
</dbReference>
<keyword evidence="2" id="KW-0813">Transport</keyword>
<dbReference type="FunFam" id="1.20.1250.20:FF:000018">
    <property type="entry name" value="MFS transporter permease"/>
    <property type="match status" value="1"/>
</dbReference>
<keyword evidence="4 6" id="KW-1133">Transmembrane helix</keyword>
<gene>
    <name evidence="7" type="ORF">BP5796_09343</name>
</gene>
<evidence type="ECO:0000313" key="8">
    <source>
        <dbReference type="Proteomes" id="UP000256328"/>
    </source>
</evidence>
<evidence type="ECO:0000256" key="3">
    <source>
        <dbReference type="ARBA" id="ARBA00022692"/>
    </source>
</evidence>
<feature type="transmembrane region" description="Helical" evidence="6">
    <location>
        <begin position="173"/>
        <end position="194"/>
    </location>
</feature>
<dbReference type="PANTHER" id="PTHR43791">
    <property type="entry name" value="PERMEASE-RELATED"/>
    <property type="match status" value="1"/>
</dbReference>
<dbReference type="PANTHER" id="PTHR43791:SF75">
    <property type="entry name" value="TRANSPORTER, PUTATIVE (AFU_ORTHOLOGUE AFUA_2G00110)-RELATED"/>
    <property type="match status" value="1"/>
</dbReference>
<comment type="subcellular location">
    <subcellularLocation>
        <location evidence="1">Membrane</location>
        <topology evidence="1">Multi-pass membrane protein</topology>
    </subcellularLocation>
</comment>
<protein>
    <recommendedName>
        <fullName evidence="9">Major facilitator superfamily (MFS) profile domain-containing protein</fullName>
    </recommendedName>
</protein>
<dbReference type="SUPFAM" id="SSF103473">
    <property type="entry name" value="MFS general substrate transporter"/>
    <property type="match status" value="1"/>
</dbReference>
<evidence type="ECO:0008006" key="9">
    <source>
        <dbReference type="Google" id="ProtNLM"/>
    </source>
</evidence>
<feature type="transmembrane region" description="Helical" evidence="6">
    <location>
        <begin position="313"/>
        <end position="330"/>
    </location>
</feature>
<keyword evidence="3 6" id="KW-0812">Transmembrane</keyword>
<dbReference type="EMBL" id="PDLN01000014">
    <property type="protein sequence ID" value="RDW66594.1"/>
    <property type="molecule type" value="Genomic_DNA"/>
</dbReference>
<proteinExistence type="predicted"/>
<evidence type="ECO:0000256" key="4">
    <source>
        <dbReference type="ARBA" id="ARBA00022989"/>
    </source>
</evidence>